<organism evidence="2 3">
    <name type="scientific">Bacteroides cellulosilyticus</name>
    <dbReference type="NCBI Taxonomy" id="246787"/>
    <lineage>
        <taxon>Bacteria</taxon>
        <taxon>Pseudomonadati</taxon>
        <taxon>Bacteroidota</taxon>
        <taxon>Bacteroidia</taxon>
        <taxon>Bacteroidales</taxon>
        <taxon>Bacteroidaceae</taxon>
        <taxon>Bacteroides</taxon>
    </lineage>
</organism>
<proteinExistence type="inferred from homology"/>
<name>A0A3D6AYE1_9BACE</name>
<dbReference type="NCBIfam" id="NF002547">
    <property type="entry name" value="PRK02101.2-5"/>
    <property type="match status" value="1"/>
</dbReference>
<comment type="similarity">
    <text evidence="1">Belongs to the UPF0246 family.</text>
</comment>
<reference evidence="2 3" key="1">
    <citation type="journal article" date="2019" name="Nat. Med.">
        <title>A library of human gut bacterial isolates paired with longitudinal multiomics data enables mechanistic microbiome research.</title>
        <authorList>
            <person name="Poyet M."/>
            <person name="Groussin M."/>
            <person name="Gibbons S.M."/>
            <person name="Avila-Pacheco J."/>
            <person name="Jiang X."/>
            <person name="Kearney S.M."/>
            <person name="Perrotta A.R."/>
            <person name="Berdy B."/>
            <person name="Zhao S."/>
            <person name="Lieberman T.D."/>
            <person name="Swanson P.K."/>
            <person name="Smith M."/>
            <person name="Roesemann S."/>
            <person name="Alexander J.E."/>
            <person name="Rich S.A."/>
            <person name="Livny J."/>
            <person name="Vlamakis H."/>
            <person name="Clish C."/>
            <person name="Bullock K."/>
            <person name="Deik A."/>
            <person name="Scott J."/>
            <person name="Pierce K.A."/>
            <person name="Xavier R.J."/>
            <person name="Alm E.J."/>
        </authorList>
    </citation>
    <scope>NUCLEOTIDE SEQUENCE [LARGE SCALE GENOMIC DNA]</scope>
    <source>
        <strain evidence="2 3">BIOML-A6</strain>
    </source>
</reference>
<sequence length="254" mass="29432">MLTFISCAKTMTARTSVGVPEITVPYFQAEAVQNALDMGQFSAADLERLLRINSKIAAENYLRYQDFFSEANSAMPAICAYTGAVFKRIVPRDFSEDDFRYAQEHMRITSFLYGLLRPLDGIKPYRMEGDIRLPERGGMTMFDYWKPLLTDYFIANIKRQGGILVNLASGEMRDLFNWKRVEEEVRVITPEFQVWKGGQLKTIVIYAKMCRGEMLRYIIKNRIENPEDLKAFTWEGFAYDEGRSTDEHLQFTLV</sequence>
<evidence type="ECO:0000256" key="1">
    <source>
        <dbReference type="HAMAP-Rule" id="MF_00652"/>
    </source>
</evidence>
<dbReference type="RefSeq" id="WP_007218821.1">
    <property type="nucleotide sequence ID" value="NZ_CP072251.1"/>
</dbReference>
<dbReference type="GeneID" id="66306812"/>
<evidence type="ECO:0000313" key="2">
    <source>
        <dbReference type="EMBL" id="KAA5423719.1"/>
    </source>
</evidence>
<comment type="caution">
    <text evidence="2">The sequence shown here is derived from an EMBL/GenBank/DDBJ whole genome shotgun (WGS) entry which is preliminary data.</text>
</comment>
<dbReference type="Pfam" id="PF03883">
    <property type="entry name" value="H2O2_YaaD"/>
    <property type="match status" value="1"/>
</dbReference>
<dbReference type="InterPro" id="IPR005583">
    <property type="entry name" value="YaaA"/>
</dbReference>
<dbReference type="Proteomes" id="UP000448877">
    <property type="component" value="Unassembled WGS sequence"/>
</dbReference>
<protein>
    <recommendedName>
        <fullName evidence="1">UPF0246 protein F2Y81_00820</fullName>
    </recommendedName>
</protein>
<accession>A0A3D6AYE1</accession>
<dbReference type="AlphaFoldDB" id="A0A3D6AYE1"/>
<dbReference type="PANTHER" id="PTHR30283:SF4">
    <property type="entry name" value="PEROXIDE STRESS RESISTANCE PROTEIN YAAA"/>
    <property type="match status" value="1"/>
</dbReference>
<dbReference type="GO" id="GO:0005829">
    <property type="term" value="C:cytosol"/>
    <property type="evidence" value="ECO:0007669"/>
    <property type="project" value="TreeGrafter"/>
</dbReference>
<dbReference type="HAMAP" id="MF_00652">
    <property type="entry name" value="UPF0246"/>
    <property type="match status" value="1"/>
</dbReference>
<dbReference type="EMBL" id="VVYV01000001">
    <property type="protein sequence ID" value="KAA5423719.1"/>
    <property type="molecule type" value="Genomic_DNA"/>
</dbReference>
<gene>
    <name evidence="2" type="primary">yaaA</name>
    <name evidence="2" type="ORF">F2Y81_00820</name>
</gene>
<dbReference type="PANTHER" id="PTHR30283">
    <property type="entry name" value="PEROXIDE STRESS RESPONSE PROTEIN YAAA"/>
    <property type="match status" value="1"/>
</dbReference>
<dbReference type="GO" id="GO:0033194">
    <property type="term" value="P:response to hydroperoxide"/>
    <property type="evidence" value="ECO:0007669"/>
    <property type="project" value="TreeGrafter"/>
</dbReference>
<evidence type="ECO:0000313" key="3">
    <source>
        <dbReference type="Proteomes" id="UP000448877"/>
    </source>
</evidence>